<dbReference type="AlphaFoldDB" id="A0A5B7K7I2"/>
<name>A0A5B7K7I2_PORTR</name>
<proteinExistence type="predicted"/>
<reference evidence="2 3" key="1">
    <citation type="submission" date="2019-05" db="EMBL/GenBank/DDBJ databases">
        <title>Another draft genome of Portunus trituberculatus and its Hox gene families provides insights of decapod evolution.</title>
        <authorList>
            <person name="Jeong J.-H."/>
            <person name="Song I."/>
            <person name="Kim S."/>
            <person name="Choi T."/>
            <person name="Kim D."/>
            <person name="Ryu S."/>
            <person name="Kim W."/>
        </authorList>
    </citation>
    <scope>NUCLEOTIDE SEQUENCE [LARGE SCALE GENOMIC DNA]</scope>
    <source>
        <tissue evidence="2">Muscle</tissue>
    </source>
</reference>
<organism evidence="2 3">
    <name type="scientific">Portunus trituberculatus</name>
    <name type="common">Swimming crab</name>
    <name type="synonym">Neptunus trituberculatus</name>
    <dbReference type="NCBI Taxonomy" id="210409"/>
    <lineage>
        <taxon>Eukaryota</taxon>
        <taxon>Metazoa</taxon>
        <taxon>Ecdysozoa</taxon>
        <taxon>Arthropoda</taxon>
        <taxon>Crustacea</taxon>
        <taxon>Multicrustacea</taxon>
        <taxon>Malacostraca</taxon>
        <taxon>Eumalacostraca</taxon>
        <taxon>Eucarida</taxon>
        <taxon>Decapoda</taxon>
        <taxon>Pleocyemata</taxon>
        <taxon>Brachyura</taxon>
        <taxon>Eubrachyura</taxon>
        <taxon>Portunoidea</taxon>
        <taxon>Portunidae</taxon>
        <taxon>Portuninae</taxon>
        <taxon>Portunus</taxon>
    </lineage>
</organism>
<dbReference type="Proteomes" id="UP000324222">
    <property type="component" value="Unassembled WGS sequence"/>
</dbReference>
<evidence type="ECO:0000256" key="1">
    <source>
        <dbReference type="SAM" id="MobiDB-lite"/>
    </source>
</evidence>
<feature type="compositionally biased region" description="Polar residues" evidence="1">
    <location>
        <begin position="18"/>
        <end position="33"/>
    </location>
</feature>
<comment type="caution">
    <text evidence="2">The sequence shown here is derived from an EMBL/GenBank/DDBJ whole genome shotgun (WGS) entry which is preliminary data.</text>
</comment>
<evidence type="ECO:0000313" key="2">
    <source>
        <dbReference type="EMBL" id="MPD01178.1"/>
    </source>
</evidence>
<protein>
    <submittedName>
        <fullName evidence="2">Uncharacterized protein</fullName>
    </submittedName>
</protein>
<keyword evidence="3" id="KW-1185">Reference proteome</keyword>
<feature type="region of interest" description="Disordered" evidence="1">
    <location>
        <begin position="17"/>
        <end position="50"/>
    </location>
</feature>
<sequence>MYSKTRVTCRIVARTHPRSPTVTQQSPTNTPKISQRCPEQGKQRDTLAKPSQGLVQLEGRCSGPGHAAVSH</sequence>
<gene>
    <name evidence="2" type="ORF">E2C01_096696</name>
</gene>
<evidence type="ECO:0000313" key="3">
    <source>
        <dbReference type="Proteomes" id="UP000324222"/>
    </source>
</evidence>
<accession>A0A5B7K7I2</accession>
<dbReference type="EMBL" id="VSRR010126064">
    <property type="protein sequence ID" value="MPD01178.1"/>
    <property type="molecule type" value="Genomic_DNA"/>
</dbReference>